<evidence type="ECO:0000313" key="18">
    <source>
        <dbReference type="EMBL" id="QBP19021.1"/>
    </source>
</evidence>
<keyword evidence="11 16" id="KW-0660">Purine salvage</keyword>
<reference evidence="19" key="1">
    <citation type="submission" date="2018-12" db="EMBL/GenBank/DDBJ databases">
        <title>A new species of lactobacillus.</title>
        <authorList>
            <person name="Jian Y."/>
            <person name="Xin L."/>
            <person name="Hong Z.J."/>
            <person name="Ming L.Z."/>
            <person name="Hong X.Z."/>
        </authorList>
    </citation>
    <scope>NUCLEOTIDE SEQUENCE [LARGE SCALE GENOMIC DNA]</scope>
    <source>
        <strain evidence="19">HSLZ-75</strain>
    </source>
</reference>
<evidence type="ECO:0000256" key="16">
    <source>
        <dbReference type="RuleBase" id="RU364099"/>
    </source>
</evidence>
<keyword evidence="8 16" id="KW-0328">Glycosyltransferase</keyword>
<evidence type="ECO:0000256" key="10">
    <source>
        <dbReference type="ARBA" id="ARBA00022723"/>
    </source>
</evidence>
<evidence type="ECO:0000256" key="3">
    <source>
        <dbReference type="ARBA" id="ARBA00004496"/>
    </source>
</evidence>
<dbReference type="UniPathway" id="UPA00909">
    <property type="reaction ID" value="UER00887"/>
</dbReference>
<comment type="pathway">
    <text evidence="5">Purine metabolism; GMP biosynthesis via salvage pathway; GMP from guanine: step 1/1.</text>
</comment>
<comment type="catalytic activity">
    <reaction evidence="15">
        <text>IMP + diphosphate = hypoxanthine + 5-phospho-alpha-D-ribose 1-diphosphate</text>
        <dbReference type="Rhea" id="RHEA:17973"/>
        <dbReference type="ChEBI" id="CHEBI:17368"/>
        <dbReference type="ChEBI" id="CHEBI:33019"/>
        <dbReference type="ChEBI" id="CHEBI:58017"/>
        <dbReference type="ChEBI" id="CHEBI:58053"/>
        <dbReference type="EC" id="2.4.2.8"/>
    </reaction>
    <physiologicalReaction direction="right-to-left" evidence="15">
        <dbReference type="Rhea" id="RHEA:17975"/>
    </physiologicalReaction>
</comment>
<dbReference type="GO" id="GO:0000166">
    <property type="term" value="F:nucleotide binding"/>
    <property type="evidence" value="ECO:0007669"/>
    <property type="project" value="UniProtKB-KW"/>
</dbReference>
<dbReference type="PANTHER" id="PTHR43340:SF1">
    <property type="entry name" value="HYPOXANTHINE PHOSPHORIBOSYLTRANSFERASE"/>
    <property type="match status" value="1"/>
</dbReference>
<keyword evidence="9 16" id="KW-0808">Transferase</keyword>
<comment type="cofactor">
    <cofactor evidence="1 16">
        <name>Mg(2+)</name>
        <dbReference type="ChEBI" id="CHEBI:18420"/>
    </cofactor>
</comment>
<evidence type="ECO:0000256" key="11">
    <source>
        <dbReference type="ARBA" id="ARBA00022726"/>
    </source>
</evidence>
<dbReference type="KEGG" id="lji:ELX58_05060"/>
<dbReference type="PANTHER" id="PTHR43340">
    <property type="entry name" value="HYPOXANTHINE-GUANINE PHOSPHORIBOSYLTRANSFERASE"/>
    <property type="match status" value="1"/>
</dbReference>
<evidence type="ECO:0000256" key="4">
    <source>
        <dbReference type="ARBA" id="ARBA00004669"/>
    </source>
</evidence>
<comment type="pathway">
    <text evidence="4 16">Purine metabolism; IMP biosynthesis via salvage pathway; IMP from hypoxanthine: step 1/1.</text>
</comment>
<dbReference type="SUPFAM" id="SSF53271">
    <property type="entry name" value="PRTase-like"/>
    <property type="match status" value="1"/>
</dbReference>
<proteinExistence type="inferred from homology"/>
<dbReference type="EC" id="2.4.2.8" evidence="16"/>
<dbReference type="InterPro" id="IPR000836">
    <property type="entry name" value="PRTase_dom"/>
</dbReference>
<dbReference type="GO" id="GO:0052657">
    <property type="term" value="F:guanine phosphoribosyltransferase activity"/>
    <property type="evidence" value="ECO:0007669"/>
    <property type="project" value="RHEA"/>
</dbReference>
<evidence type="ECO:0000256" key="5">
    <source>
        <dbReference type="ARBA" id="ARBA00004676"/>
    </source>
</evidence>
<dbReference type="GO" id="GO:0005829">
    <property type="term" value="C:cytosol"/>
    <property type="evidence" value="ECO:0007669"/>
    <property type="project" value="TreeGrafter"/>
</dbReference>
<evidence type="ECO:0000256" key="13">
    <source>
        <dbReference type="ARBA" id="ARBA00022842"/>
    </source>
</evidence>
<gene>
    <name evidence="18" type="primary">hpt</name>
    <name evidence="18" type="ORF">ELX58_05060</name>
</gene>
<dbReference type="InterPro" id="IPR029057">
    <property type="entry name" value="PRTase-like"/>
</dbReference>
<evidence type="ECO:0000256" key="14">
    <source>
        <dbReference type="ARBA" id="ARBA00048811"/>
    </source>
</evidence>
<dbReference type="GO" id="GO:0032264">
    <property type="term" value="P:IMP salvage"/>
    <property type="evidence" value="ECO:0007669"/>
    <property type="project" value="UniProtKB-UniPathway"/>
</dbReference>
<dbReference type="GO" id="GO:0006178">
    <property type="term" value="P:guanine salvage"/>
    <property type="evidence" value="ECO:0007669"/>
    <property type="project" value="TreeGrafter"/>
</dbReference>
<evidence type="ECO:0000256" key="12">
    <source>
        <dbReference type="ARBA" id="ARBA00022741"/>
    </source>
</evidence>
<evidence type="ECO:0000256" key="9">
    <source>
        <dbReference type="ARBA" id="ARBA00022679"/>
    </source>
</evidence>
<dbReference type="OrthoDB" id="9802824at2"/>
<dbReference type="Proteomes" id="UP000294321">
    <property type="component" value="Chromosome"/>
</dbReference>
<dbReference type="EMBL" id="CP034726">
    <property type="protein sequence ID" value="QBP19021.1"/>
    <property type="molecule type" value="Genomic_DNA"/>
</dbReference>
<dbReference type="FunFam" id="3.40.50.2020:FF:000006">
    <property type="entry name" value="Hypoxanthine phosphoribosyltransferase"/>
    <property type="match status" value="1"/>
</dbReference>
<dbReference type="Gene3D" id="3.40.50.2020">
    <property type="match status" value="1"/>
</dbReference>
<evidence type="ECO:0000256" key="1">
    <source>
        <dbReference type="ARBA" id="ARBA00001946"/>
    </source>
</evidence>
<evidence type="ECO:0000313" key="19">
    <source>
        <dbReference type="Proteomes" id="UP000294321"/>
    </source>
</evidence>
<evidence type="ECO:0000259" key="17">
    <source>
        <dbReference type="Pfam" id="PF00156"/>
    </source>
</evidence>
<accession>A0A4P6ZMA9</accession>
<dbReference type="InterPro" id="IPR005904">
    <property type="entry name" value="Hxn_phspho_trans"/>
</dbReference>
<comment type="similarity">
    <text evidence="6 16">Belongs to the purine/pyrimidine phosphoribosyltransferase family.</text>
</comment>
<dbReference type="Pfam" id="PF00156">
    <property type="entry name" value="Pribosyltran"/>
    <property type="match status" value="1"/>
</dbReference>
<feature type="domain" description="Phosphoribosyltransferase" evidence="17">
    <location>
        <begin position="17"/>
        <end position="164"/>
    </location>
</feature>
<dbReference type="UniPathway" id="UPA00591">
    <property type="reaction ID" value="UER00648"/>
</dbReference>
<keyword evidence="10 16" id="KW-0479">Metal-binding</keyword>
<dbReference type="NCBIfam" id="TIGR01203">
    <property type="entry name" value="HGPRTase"/>
    <property type="match status" value="1"/>
</dbReference>
<evidence type="ECO:0000256" key="15">
    <source>
        <dbReference type="ARBA" id="ARBA00049402"/>
    </source>
</evidence>
<evidence type="ECO:0000256" key="6">
    <source>
        <dbReference type="ARBA" id="ARBA00008391"/>
    </source>
</evidence>
<dbReference type="GO" id="GO:0000287">
    <property type="term" value="F:magnesium ion binding"/>
    <property type="evidence" value="ECO:0007669"/>
    <property type="project" value="TreeGrafter"/>
</dbReference>
<dbReference type="GO" id="GO:0004422">
    <property type="term" value="F:hypoxanthine phosphoribosyltransferase activity"/>
    <property type="evidence" value="ECO:0007669"/>
    <property type="project" value="InterPro"/>
</dbReference>
<dbReference type="GO" id="GO:0032263">
    <property type="term" value="P:GMP salvage"/>
    <property type="evidence" value="ECO:0007669"/>
    <property type="project" value="UniProtKB-UniPathway"/>
</dbReference>
<evidence type="ECO:0000256" key="2">
    <source>
        <dbReference type="ARBA" id="ARBA00002049"/>
    </source>
</evidence>
<evidence type="ECO:0000256" key="7">
    <source>
        <dbReference type="ARBA" id="ARBA00022490"/>
    </source>
</evidence>
<sequence>MVKKNSNPIQKVLYRPEQLQQRCAQLGRQITRDYQGKHPLVVGVLTGAMVFMTDLIRQIKLPIQIDFVDASSYFNGTQSTGKVKLVKDTTAPVKGRDVLIVEDMIDSGHTLKFLKHHFMELGAKSVQICVLLDKPQRREVSVDTDYVGFKIPNVFIVGYGIDYQQRFRNLPYVAALSPLFYK</sequence>
<keyword evidence="12 16" id="KW-0547">Nucleotide-binding</keyword>
<keyword evidence="13 16" id="KW-0460">Magnesium</keyword>
<dbReference type="AlphaFoldDB" id="A0A4P6ZMA9"/>
<comment type="catalytic activity">
    <reaction evidence="14">
        <text>GMP + diphosphate = guanine + 5-phospho-alpha-D-ribose 1-diphosphate</text>
        <dbReference type="Rhea" id="RHEA:25424"/>
        <dbReference type="ChEBI" id="CHEBI:16235"/>
        <dbReference type="ChEBI" id="CHEBI:33019"/>
        <dbReference type="ChEBI" id="CHEBI:58017"/>
        <dbReference type="ChEBI" id="CHEBI:58115"/>
        <dbReference type="EC" id="2.4.2.8"/>
    </reaction>
    <physiologicalReaction direction="right-to-left" evidence="14">
        <dbReference type="Rhea" id="RHEA:25426"/>
    </physiologicalReaction>
</comment>
<organism evidence="18 19">
    <name type="scientific">Acetilactobacillus jinshanensis</name>
    <dbReference type="NCBI Taxonomy" id="1720083"/>
    <lineage>
        <taxon>Bacteria</taxon>
        <taxon>Bacillati</taxon>
        <taxon>Bacillota</taxon>
        <taxon>Bacilli</taxon>
        <taxon>Lactobacillales</taxon>
        <taxon>Lactobacillaceae</taxon>
        <taxon>Acetilactobacillus</taxon>
    </lineage>
</organism>
<protein>
    <recommendedName>
        <fullName evidence="16">Hypoxanthine phosphoribosyltransferase</fullName>
        <ecNumber evidence="16">2.4.2.8</ecNumber>
    </recommendedName>
</protein>
<dbReference type="CDD" id="cd06223">
    <property type="entry name" value="PRTases_typeI"/>
    <property type="match status" value="1"/>
</dbReference>
<comment type="subcellular location">
    <subcellularLocation>
        <location evidence="3 16">Cytoplasm</location>
    </subcellularLocation>
</comment>
<dbReference type="InterPro" id="IPR050408">
    <property type="entry name" value="HGPRT"/>
</dbReference>
<evidence type="ECO:0000256" key="8">
    <source>
        <dbReference type="ARBA" id="ARBA00022676"/>
    </source>
</evidence>
<keyword evidence="7 16" id="KW-0963">Cytoplasm</keyword>
<dbReference type="GO" id="GO:0046100">
    <property type="term" value="P:hypoxanthine metabolic process"/>
    <property type="evidence" value="ECO:0007669"/>
    <property type="project" value="TreeGrafter"/>
</dbReference>
<keyword evidence="19" id="KW-1185">Reference proteome</keyword>
<comment type="function">
    <text evidence="2">Purine salvage pathway enzyme that catalyzes the transfer of the ribosyl-5-phosphate group from 5-phospho-alpha-D-ribose 1-diphosphate (PRPP) to the N9 position of the 6-oxopurines hypoxanthine and guanine to form the corresponding ribonucleotides IMP (inosine 5'-monophosphate) and GMP (guanosine 5'-monophosphate), with the release of PPi.</text>
</comment>
<dbReference type="GO" id="GO:0006166">
    <property type="term" value="P:purine ribonucleoside salvage"/>
    <property type="evidence" value="ECO:0007669"/>
    <property type="project" value="UniProtKB-KW"/>
</dbReference>
<name>A0A4P6ZMA9_9LACO</name>